<dbReference type="GO" id="GO:0016491">
    <property type="term" value="F:oxidoreductase activity"/>
    <property type="evidence" value="ECO:0007669"/>
    <property type="project" value="UniProtKB-KW"/>
</dbReference>
<feature type="transmembrane region" description="Helical" evidence="7">
    <location>
        <begin position="37"/>
        <end position="57"/>
    </location>
</feature>
<dbReference type="Gene3D" id="3.40.30.10">
    <property type="entry name" value="Glutaredoxin"/>
    <property type="match status" value="1"/>
</dbReference>
<keyword evidence="7" id="KW-1133">Transmembrane helix</keyword>
<name>M2WWN2_9PSEU</name>
<keyword evidence="10" id="KW-1185">Reference proteome</keyword>
<evidence type="ECO:0000256" key="7">
    <source>
        <dbReference type="SAM" id="Phobius"/>
    </source>
</evidence>
<evidence type="ECO:0000256" key="4">
    <source>
        <dbReference type="ARBA" id="ARBA00023157"/>
    </source>
</evidence>
<dbReference type="EMBL" id="AOHO01000074">
    <property type="protein sequence ID" value="EME53161.1"/>
    <property type="molecule type" value="Genomic_DNA"/>
</dbReference>
<gene>
    <name evidence="9" type="ORF">H074_32622</name>
</gene>
<dbReference type="AlphaFoldDB" id="M2WWN2"/>
<keyword evidence="4" id="KW-1015">Disulfide bond</keyword>
<dbReference type="PANTHER" id="PTHR13887">
    <property type="entry name" value="GLUTATHIONE S-TRANSFERASE KAPPA"/>
    <property type="match status" value="1"/>
</dbReference>
<reference evidence="9 10" key="1">
    <citation type="journal article" date="2013" name="Genome Announc.">
        <title>Draft Genome Sequence of Amycolatopsis decaplanina Strain DSM 44594T.</title>
        <authorList>
            <person name="Kaur N."/>
            <person name="Kumar S."/>
            <person name="Bala M."/>
            <person name="Raghava G.P."/>
            <person name="Mayilraj S."/>
        </authorList>
    </citation>
    <scope>NUCLEOTIDE SEQUENCE [LARGE SCALE GENOMIC DNA]</scope>
    <source>
        <strain evidence="9 10">DSM 44594</strain>
    </source>
</reference>
<feature type="domain" description="Thioredoxin-like fold" evidence="8">
    <location>
        <begin position="90"/>
        <end position="255"/>
    </location>
</feature>
<dbReference type="Proteomes" id="UP000054226">
    <property type="component" value="Unassembled WGS sequence"/>
</dbReference>
<keyword evidence="2" id="KW-0732">Signal</keyword>
<keyword evidence="7" id="KW-0812">Transmembrane</keyword>
<dbReference type="CDD" id="cd02972">
    <property type="entry name" value="DsbA_family"/>
    <property type="match status" value="1"/>
</dbReference>
<dbReference type="InterPro" id="IPR036249">
    <property type="entry name" value="Thioredoxin-like_sf"/>
</dbReference>
<evidence type="ECO:0000256" key="6">
    <source>
        <dbReference type="SAM" id="MobiDB-lite"/>
    </source>
</evidence>
<evidence type="ECO:0000256" key="1">
    <source>
        <dbReference type="ARBA" id="ARBA00005791"/>
    </source>
</evidence>
<evidence type="ECO:0000256" key="2">
    <source>
        <dbReference type="ARBA" id="ARBA00022729"/>
    </source>
</evidence>
<comment type="caution">
    <text evidence="9">The sequence shown here is derived from an EMBL/GenBank/DDBJ whole genome shotgun (WGS) entry which is preliminary data.</text>
</comment>
<evidence type="ECO:0000313" key="10">
    <source>
        <dbReference type="Proteomes" id="UP000054226"/>
    </source>
</evidence>
<evidence type="ECO:0000313" key="9">
    <source>
        <dbReference type="EMBL" id="EME53161.1"/>
    </source>
</evidence>
<dbReference type="PANTHER" id="PTHR13887:SF14">
    <property type="entry name" value="DISULFIDE BOND FORMATION PROTEIN D"/>
    <property type="match status" value="1"/>
</dbReference>
<keyword evidence="5" id="KW-0676">Redox-active center</keyword>
<dbReference type="PATRIC" id="fig|1284240.4.peg.6651"/>
<evidence type="ECO:0000256" key="3">
    <source>
        <dbReference type="ARBA" id="ARBA00023002"/>
    </source>
</evidence>
<feature type="region of interest" description="Disordered" evidence="6">
    <location>
        <begin position="1"/>
        <end position="26"/>
    </location>
</feature>
<dbReference type="SUPFAM" id="SSF52833">
    <property type="entry name" value="Thioredoxin-like"/>
    <property type="match status" value="1"/>
</dbReference>
<protein>
    <submittedName>
        <fullName evidence="9">Integral membrane protein</fullName>
    </submittedName>
</protein>
<keyword evidence="7" id="KW-0472">Membrane</keyword>
<proteinExistence type="inferred from homology"/>
<comment type="similarity">
    <text evidence="1">Belongs to the thioredoxin family. DsbA subfamily.</text>
</comment>
<evidence type="ECO:0000256" key="5">
    <source>
        <dbReference type="ARBA" id="ARBA00023284"/>
    </source>
</evidence>
<dbReference type="Pfam" id="PF13462">
    <property type="entry name" value="Thioredoxin_4"/>
    <property type="match status" value="1"/>
</dbReference>
<accession>M2WWN2</accession>
<keyword evidence="3" id="KW-0560">Oxidoreductase</keyword>
<sequence length="266" mass="28312">MIVGGAERNARKRKQQQTAARSVAQARGAADGDKKKVVAITVAVVVLAALVIGGVIWTTSSKDSTEGKVIGAETTASAPGVVEKRDGAVVVVGKPEAKKTIDVYADFLCPVCKQFEESFKGQIQEQVNNGTLQVRYHMLPMLNQRSDPPGYSLDSANASLAAADAGKFLAFHDALFKDQPKEGGRGFDKAQLIKLGQDVGITDPSFVIKVNSGAYEQEIQDAYKKISTDPSLQQDFGNGPGFGTPTVTSNGQVVKLEQDWVQKVTG</sequence>
<evidence type="ECO:0000259" key="8">
    <source>
        <dbReference type="Pfam" id="PF13462"/>
    </source>
</evidence>
<organism evidence="9 10">
    <name type="scientific">Amycolatopsis decaplanina DSM 44594</name>
    <dbReference type="NCBI Taxonomy" id="1284240"/>
    <lineage>
        <taxon>Bacteria</taxon>
        <taxon>Bacillati</taxon>
        <taxon>Actinomycetota</taxon>
        <taxon>Actinomycetes</taxon>
        <taxon>Pseudonocardiales</taxon>
        <taxon>Pseudonocardiaceae</taxon>
        <taxon>Amycolatopsis</taxon>
    </lineage>
</organism>
<dbReference type="InterPro" id="IPR012336">
    <property type="entry name" value="Thioredoxin-like_fold"/>
</dbReference>